<feature type="non-terminal residue" evidence="1">
    <location>
        <position position="1"/>
    </location>
</feature>
<gene>
    <name evidence="1" type="ORF">EZS28_038640</name>
</gene>
<proteinExistence type="predicted"/>
<dbReference type="EMBL" id="SNRW01020025">
    <property type="protein sequence ID" value="KAA6365831.1"/>
    <property type="molecule type" value="Genomic_DNA"/>
</dbReference>
<sequence>TTGQTQLRCELSLEGIQLELSRFDSVYGADAKGGELVRNRVEIPRNSVVFIAW</sequence>
<name>A0A5J4U7I2_9EUKA</name>
<accession>A0A5J4U7I2</accession>
<reference evidence="1 2" key="1">
    <citation type="submission" date="2019-03" db="EMBL/GenBank/DDBJ databases">
        <title>Single cell metagenomics reveals metabolic interactions within the superorganism composed of flagellate Streblomastix strix and complex community of Bacteroidetes bacteria on its surface.</title>
        <authorList>
            <person name="Treitli S.C."/>
            <person name="Kolisko M."/>
            <person name="Husnik F."/>
            <person name="Keeling P."/>
            <person name="Hampl V."/>
        </authorList>
    </citation>
    <scope>NUCLEOTIDE SEQUENCE [LARGE SCALE GENOMIC DNA]</scope>
    <source>
        <strain evidence="1">ST1C</strain>
    </source>
</reference>
<evidence type="ECO:0000313" key="1">
    <source>
        <dbReference type="EMBL" id="KAA6365831.1"/>
    </source>
</evidence>
<dbReference type="AlphaFoldDB" id="A0A5J4U7I2"/>
<protein>
    <submittedName>
        <fullName evidence="1">Uncharacterized protein</fullName>
    </submittedName>
</protein>
<organism evidence="1 2">
    <name type="scientific">Streblomastix strix</name>
    <dbReference type="NCBI Taxonomy" id="222440"/>
    <lineage>
        <taxon>Eukaryota</taxon>
        <taxon>Metamonada</taxon>
        <taxon>Preaxostyla</taxon>
        <taxon>Oxymonadida</taxon>
        <taxon>Streblomastigidae</taxon>
        <taxon>Streblomastix</taxon>
    </lineage>
</organism>
<dbReference type="Proteomes" id="UP000324800">
    <property type="component" value="Unassembled WGS sequence"/>
</dbReference>
<evidence type="ECO:0000313" key="2">
    <source>
        <dbReference type="Proteomes" id="UP000324800"/>
    </source>
</evidence>
<comment type="caution">
    <text evidence="1">The sequence shown here is derived from an EMBL/GenBank/DDBJ whole genome shotgun (WGS) entry which is preliminary data.</text>
</comment>